<reference evidence="2" key="1">
    <citation type="submission" date="2021-12" db="EMBL/GenBank/DDBJ databases">
        <authorList>
            <person name="King R."/>
        </authorList>
    </citation>
    <scope>NUCLEOTIDE SEQUENCE</scope>
</reference>
<feature type="chain" id="PRO_5040176356" evidence="1">
    <location>
        <begin position="20"/>
        <end position="138"/>
    </location>
</feature>
<dbReference type="OrthoDB" id="6780022at2759"/>
<protein>
    <submittedName>
        <fullName evidence="2">Uncharacterized protein</fullName>
    </submittedName>
</protein>
<evidence type="ECO:0000313" key="2">
    <source>
        <dbReference type="EMBL" id="CAH0562913.1"/>
    </source>
</evidence>
<evidence type="ECO:0000256" key="1">
    <source>
        <dbReference type="SAM" id="SignalP"/>
    </source>
</evidence>
<name>A0A9P0BGU5_BRAAE</name>
<gene>
    <name evidence="2" type="ORF">MELIAE_LOCUS11927</name>
</gene>
<feature type="non-terminal residue" evidence="2">
    <location>
        <position position="1"/>
    </location>
</feature>
<keyword evidence="3" id="KW-1185">Reference proteome</keyword>
<proteinExistence type="predicted"/>
<feature type="signal peptide" evidence="1">
    <location>
        <begin position="1"/>
        <end position="19"/>
    </location>
</feature>
<dbReference type="AlphaFoldDB" id="A0A9P0BGU5"/>
<dbReference type="Proteomes" id="UP001154078">
    <property type="component" value="Chromosome 8"/>
</dbReference>
<sequence length="138" mass="15663">VCVCFLFFDRFFILLLVHFKKFGLLFDLQPSSSFFEKNPIPSTSKSALELIKDNVNSIGKSSKTGTTCCCNPQLLYNIQSLLLEINSKVGKCGAEYRKEEKINILEKSKVNFPITTKENLEVFDNFLSDSENYSALVQ</sequence>
<dbReference type="EMBL" id="OV121139">
    <property type="protein sequence ID" value="CAH0562913.1"/>
    <property type="molecule type" value="Genomic_DNA"/>
</dbReference>
<organism evidence="2 3">
    <name type="scientific">Brassicogethes aeneus</name>
    <name type="common">Rape pollen beetle</name>
    <name type="synonym">Meligethes aeneus</name>
    <dbReference type="NCBI Taxonomy" id="1431903"/>
    <lineage>
        <taxon>Eukaryota</taxon>
        <taxon>Metazoa</taxon>
        <taxon>Ecdysozoa</taxon>
        <taxon>Arthropoda</taxon>
        <taxon>Hexapoda</taxon>
        <taxon>Insecta</taxon>
        <taxon>Pterygota</taxon>
        <taxon>Neoptera</taxon>
        <taxon>Endopterygota</taxon>
        <taxon>Coleoptera</taxon>
        <taxon>Polyphaga</taxon>
        <taxon>Cucujiformia</taxon>
        <taxon>Nitidulidae</taxon>
        <taxon>Meligethinae</taxon>
        <taxon>Brassicogethes</taxon>
    </lineage>
</organism>
<accession>A0A9P0BGU5</accession>
<evidence type="ECO:0000313" key="3">
    <source>
        <dbReference type="Proteomes" id="UP001154078"/>
    </source>
</evidence>
<keyword evidence="1" id="KW-0732">Signal</keyword>
<feature type="non-terminal residue" evidence="2">
    <location>
        <position position="138"/>
    </location>
</feature>